<protein>
    <submittedName>
        <fullName evidence="1">Uncharacterized protein</fullName>
    </submittedName>
</protein>
<reference evidence="1 2" key="1">
    <citation type="submission" date="2016-10" db="EMBL/GenBank/DDBJ databases">
        <title>Reductive evolution of mitochondrial metabolism and differential evolution of invasion-related proteins in Cryptosporidium.</title>
        <authorList>
            <person name="Liu S."/>
            <person name="Roellig D.M."/>
            <person name="Guo Y."/>
            <person name="Li N."/>
            <person name="Frace M.A."/>
            <person name="Tang K."/>
            <person name="Zhang L."/>
            <person name="Feng Y."/>
            <person name="Xiao L."/>
        </authorList>
    </citation>
    <scope>NUCLEOTIDE SEQUENCE [LARGE SCALE GENOMIC DNA]</scope>
    <source>
        <strain evidence="1">30847</strain>
    </source>
</reference>
<dbReference type="GeneID" id="92365781"/>
<accession>A0A1J4MXD2</accession>
<dbReference type="EMBL" id="LRBS01000033">
    <property type="protein sequence ID" value="OII77589.1"/>
    <property type="molecule type" value="Genomic_DNA"/>
</dbReference>
<keyword evidence="2" id="KW-1185">Reference proteome</keyword>
<name>A0A1J4MXD2_9CRYT</name>
<gene>
    <name evidence="1" type="ORF">cand_015960</name>
</gene>
<evidence type="ECO:0000313" key="2">
    <source>
        <dbReference type="Proteomes" id="UP000186804"/>
    </source>
</evidence>
<sequence length="113" mass="13345">MSIDIENPFPLKKLAESLGPNSTQQSAIYWEVGHRTYLPFFKLLWPTFYPKVMDHKIRKWLGLGFQTESFPFVFYSGSDNINYRKYYGDPLISEIVSVDTTYHFSFYPISRDI</sequence>
<dbReference type="VEuPathDB" id="CryptoDB:cand_015960"/>
<dbReference type="Proteomes" id="UP000186804">
    <property type="component" value="Unassembled WGS sequence"/>
</dbReference>
<dbReference type="RefSeq" id="XP_067069435.1">
    <property type="nucleotide sequence ID" value="XM_067211831.1"/>
</dbReference>
<evidence type="ECO:0000313" key="1">
    <source>
        <dbReference type="EMBL" id="OII77589.1"/>
    </source>
</evidence>
<proteinExistence type="predicted"/>
<dbReference type="AlphaFoldDB" id="A0A1J4MXD2"/>
<comment type="caution">
    <text evidence="1">The sequence shown here is derived from an EMBL/GenBank/DDBJ whole genome shotgun (WGS) entry which is preliminary data.</text>
</comment>
<organism evidence="1 2">
    <name type="scientific">Cryptosporidium andersoni</name>
    <dbReference type="NCBI Taxonomy" id="117008"/>
    <lineage>
        <taxon>Eukaryota</taxon>
        <taxon>Sar</taxon>
        <taxon>Alveolata</taxon>
        <taxon>Apicomplexa</taxon>
        <taxon>Conoidasida</taxon>
        <taxon>Coccidia</taxon>
        <taxon>Eucoccidiorida</taxon>
        <taxon>Eimeriorina</taxon>
        <taxon>Cryptosporidiidae</taxon>
        <taxon>Cryptosporidium</taxon>
    </lineage>
</organism>
<dbReference type="OrthoDB" id="363546at2759"/>